<organism evidence="1 2">
    <name type="scientific">Cocos nucifera</name>
    <name type="common">Coconut palm</name>
    <dbReference type="NCBI Taxonomy" id="13894"/>
    <lineage>
        <taxon>Eukaryota</taxon>
        <taxon>Viridiplantae</taxon>
        <taxon>Streptophyta</taxon>
        <taxon>Embryophyta</taxon>
        <taxon>Tracheophyta</taxon>
        <taxon>Spermatophyta</taxon>
        <taxon>Magnoliopsida</taxon>
        <taxon>Liliopsida</taxon>
        <taxon>Arecaceae</taxon>
        <taxon>Arecoideae</taxon>
        <taxon>Cocoseae</taxon>
        <taxon>Attaleinae</taxon>
        <taxon>Cocos</taxon>
    </lineage>
</organism>
<dbReference type="EMBL" id="CM017877">
    <property type="protein sequence ID" value="KAG1347352.1"/>
    <property type="molecule type" value="Genomic_DNA"/>
</dbReference>
<reference evidence="1" key="1">
    <citation type="journal article" date="2017" name="Gigascience">
        <title>The genome draft of coconut (Cocos nucifera).</title>
        <authorList>
            <person name="Xiao Y."/>
            <person name="Xu P."/>
            <person name="Fan H."/>
            <person name="Baudouin L."/>
            <person name="Xia W."/>
            <person name="Bocs S."/>
            <person name="Xu J."/>
            <person name="Li Q."/>
            <person name="Guo A."/>
            <person name="Zhou L."/>
            <person name="Li J."/>
            <person name="Wu Y."/>
            <person name="Ma Z."/>
            <person name="Armero A."/>
            <person name="Issali A.E."/>
            <person name="Liu N."/>
            <person name="Peng M."/>
            <person name="Yang Y."/>
        </authorList>
    </citation>
    <scope>NUCLEOTIDE SEQUENCE</scope>
    <source>
        <tissue evidence="1">Spear leaf of Hainan Tall coconut</tissue>
    </source>
</reference>
<sequence length="91" mass="10344">MQYCSRKEPKAGEAVEKEKGLFEGRGGVASTTEVKVKITKKQLEQLLQRVEGRGLPIQQVLKDLLSMDEVALQERARHWRPALQSIPEFPE</sequence>
<evidence type="ECO:0000313" key="1">
    <source>
        <dbReference type="EMBL" id="KAG1347352.1"/>
    </source>
</evidence>
<reference evidence="1" key="2">
    <citation type="submission" date="2019-07" db="EMBL/GenBank/DDBJ databases">
        <authorList>
            <person name="Yang Y."/>
            <person name="Bocs S."/>
            <person name="Baudouin L."/>
        </authorList>
    </citation>
    <scope>NUCLEOTIDE SEQUENCE</scope>
    <source>
        <tissue evidence="1">Spear leaf of Hainan Tall coconut</tissue>
    </source>
</reference>
<accession>A0A8K0ICI9</accession>
<dbReference type="Proteomes" id="UP000797356">
    <property type="component" value="Chromosome 6"/>
</dbReference>
<gene>
    <name evidence="1" type="ORF">COCNU_06G011810</name>
</gene>
<dbReference type="OrthoDB" id="610799at2759"/>
<name>A0A8K0ICI9_COCNU</name>
<keyword evidence="2" id="KW-1185">Reference proteome</keyword>
<dbReference type="PANTHER" id="PTHR33647">
    <property type="entry name" value="OS01G0793900 PROTEIN"/>
    <property type="match status" value="1"/>
</dbReference>
<protein>
    <submittedName>
        <fullName evidence="1">Putative Porphobilinogen deaminase</fullName>
    </submittedName>
</protein>
<dbReference type="PANTHER" id="PTHR33647:SF5">
    <property type="entry name" value="OS01G0793900 PROTEIN"/>
    <property type="match status" value="1"/>
</dbReference>
<comment type="caution">
    <text evidence="1">The sequence shown here is derived from an EMBL/GenBank/DDBJ whole genome shotgun (WGS) entry which is preliminary data.</text>
</comment>
<evidence type="ECO:0000313" key="2">
    <source>
        <dbReference type="Proteomes" id="UP000797356"/>
    </source>
</evidence>
<proteinExistence type="predicted"/>
<dbReference type="AlphaFoldDB" id="A0A8K0ICI9"/>